<dbReference type="GO" id="GO:0009055">
    <property type="term" value="F:electron transfer activity"/>
    <property type="evidence" value="ECO:0007669"/>
    <property type="project" value="InterPro"/>
</dbReference>
<keyword evidence="4" id="KW-0249">Electron transport</keyword>
<feature type="binding site" description="covalent" evidence="6">
    <location>
        <position position="61"/>
    </location>
    <ligand>
        <name>heme c</name>
        <dbReference type="ChEBI" id="CHEBI:61717"/>
    </ligand>
</feature>
<feature type="binding site" description="covalent" evidence="6">
    <location>
        <position position="106"/>
    </location>
    <ligand>
        <name>heme c</name>
        <dbReference type="ChEBI" id="CHEBI:61717"/>
    </ligand>
</feature>
<organism evidence="8 9">
    <name type="scientific">Mucilaginibacter ginsenosidivorans</name>
    <dbReference type="NCBI Taxonomy" id="398053"/>
    <lineage>
        <taxon>Bacteria</taxon>
        <taxon>Pseudomonadati</taxon>
        <taxon>Bacteroidota</taxon>
        <taxon>Sphingobacteriia</taxon>
        <taxon>Sphingobacteriales</taxon>
        <taxon>Sphingobacteriaceae</taxon>
        <taxon>Mucilaginibacter</taxon>
    </lineage>
</organism>
<evidence type="ECO:0000313" key="8">
    <source>
        <dbReference type="EMBL" id="QEC65748.1"/>
    </source>
</evidence>
<evidence type="ECO:0000256" key="3">
    <source>
        <dbReference type="ARBA" id="ARBA00022723"/>
    </source>
</evidence>
<reference evidence="8 9" key="1">
    <citation type="journal article" date="2017" name="Curr. Microbiol.">
        <title>Mucilaginibacter ginsenosidivorans sp. nov., Isolated from Soil of Ginseng Field.</title>
        <authorList>
            <person name="Kim M.M."/>
            <person name="Siddiqi M.Z."/>
            <person name="Im W.T."/>
        </authorList>
    </citation>
    <scope>NUCLEOTIDE SEQUENCE [LARGE SCALE GENOMIC DNA]</scope>
    <source>
        <strain evidence="8 9">Gsoil 3017</strain>
    </source>
</reference>
<dbReference type="InterPro" id="IPR036909">
    <property type="entry name" value="Cyt_c-like_dom_sf"/>
</dbReference>
<keyword evidence="3 6" id="KW-0479">Metal-binding</keyword>
<dbReference type="PRINTS" id="PR00606">
    <property type="entry name" value="CYTCHROMECID"/>
</dbReference>
<keyword evidence="9" id="KW-1185">Reference proteome</keyword>
<evidence type="ECO:0000256" key="1">
    <source>
        <dbReference type="ARBA" id="ARBA00022448"/>
    </source>
</evidence>
<protein>
    <submittedName>
        <fullName evidence="8">C-type cytochrome</fullName>
    </submittedName>
</protein>
<sequence length="137" mass="14472">MVFIVFAWHAPAQVKKKGAVKRKAPASVAKVVPPPAPPFAAAPELEEGKTLISKSDCLACHKIDDKLVGPPYSAIAGKYPQNQSSVDELSQKVIKGGSGVWGPIPMAPHPAIALADANKMVKYILTLNPKNLPVSSK</sequence>
<proteinExistence type="predicted"/>
<dbReference type="Pfam" id="PF00034">
    <property type="entry name" value="Cytochrom_C"/>
    <property type="match status" value="1"/>
</dbReference>
<feature type="binding site" description="covalent" evidence="6">
    <location>
        <position position="57"/>
    </location>
    <ligand>
        <name>heme c</name>
        <dbReference type="ChEBI" id="CHEBI:61717"/>
    </ligand>
</feature>
<keyword evidence="2 6" id="KW-0349">Heme</keyword>
<accession>A0A5B8V3K9</accession>
<keyword evidence="1" id="KW-0813">Transport</keyword>
<name>A0A5B8V3K9_9SPHI</name>
<dbReference type="KEGG" id="mgin:FRZ54_22500"/>
<dbReference type="SUPFAM" id="SSF46626">
    <property type="entry name" value="Cytochrome c"/>
    <property type="match status" value="1"/>
</dbReference>
<gene>
    <name evidence="8" type="ORF">FRZ54_22500</name>
</gene>
<dbReference type="OrthoDB" id="9814063at2"/>
<comment type="PTM">
    <text evidence="6">Binds 1 heme c group covalently per subunit.</text>
</comment>
<dbReference type="PROSITE" id="PS51007">
    <property type="entry name" value="CYTC"/>
    <property type="match status" value="1"/>
</dbReference>
<dbReference type="InterPro" id="IPR002324">
    <property type="entry name" value="Cyt_c_ID"/>
</dbReference>
<evidence type="ECO:0000256" key="4">
    <source>
        <dbReference type="ARBA" id="ARBA00022982"/>
    </source>
</evidence>
<evidence type="ECO:0000259" key="7">
    <source>
        <dbReference type="PROSITE" id="PS51007"/>
    </source>
</evidence>
<dbReference type="Gene3D" id="1.10.760.10">
    <property type="entry name" value="Cytochrome c-like domain"/>
    <property type="match status" value="1"/>
</dbReference>
<dbReference type="Proteomes" id="UP000321479">
    <property type="component" value="Chromosome"/>
</dbReference>
<evidence type="ECO:0000256" key="6">
    <source>
        <dbReference type="PIRSR" id="PIRSR602324-1"/>
    </source>
</evidence>
<feature type="domain" description="Cytochrome c" evidence="7">
    <location>
        <begin position="43"/>
        <end position="128"/>
    </location>
</feature>
<evidence type="ECO:0000256" key="2">
    <source>
        <dbReference type="ARBA" id="ARBA00022617"/>
    </source>
</evidence>
<dbReference type="InterPro" id="IPR009056">
    <property type="entry name" value="Cyt_c-like_dom"/>
</dbReference>
<keyword evidence="5 6" id="KW-0408">Iron</keyword>
<evidence type="ECO:0000256" key="5">
    <source>
        <dbReference type="ARBA" id="ARBA00023004"/>
    </source>
</evidence>
<dbReference type="EMBL" id="CP042436">
    <property type="protein sequence ID" value="QEC65748.1"/>
    <property type="molecule type" value="Genomic_DNA"/>
</dbReference>
<dbReference type="GO" id="GO:0005506">
    <property type="term" value="F:iron ion binding"/>
    <property type="evidence" value="ECO:0007669"/>
    <property type="project" value="InterPro"/>
</dbReference>
<evidence type="ECO:0000313" key="9">
    <source>
        <dbReference type="Proteomes" id="UP000321479"/>
    </source>
</evidence>
<dbReference type="AlphaFoldDB" id="A0A5B8V3K9"/>
<dbReference type="GO" id="GO:0020037">
    <property type="term" value="F:heme binding"/>
    <property type="evidence" value="ECO:0007669"/>
    <property type="project" value="InterPro"/>
</dbReference>